<dbReference type="EMBL" id="HBFR01015180">
    <property type="protein sequence ID" value="CAD8883881.1"/>
    <property type="molecule type" value="Transcribed_RNA"/>
</dbReference>
<keyword evidence="3" id="KW-0812">Transmembrane</keyword>
<dbReference type="GO" id="GO:0009536">
    <property type="term" value="C:plastid"/>
    <property type="evidence" value="ECO:0007669"/>
    <property type="project" value="UniProtKB-SubCell"/>
</dbReference>
<dbReference type="AlphaFoldDB" id="A0A7S1FRR7"/>
<evidence type="ECO:0000256" key="4">
    <source>
        <dbReference type="SAM" id="SignalP"/>
    </source>
</evidence>
<protein>
    <submittedName>
        <fullName evidence="5">Uncharacterized protein</fullName>
    </submittedName>
</protein>
<evidence type="ECO:0000256" key="1">
    <source>
        <dbReference type="ARBA" id="ARBA00004474"/>
    </source>
</evidence>
<feature type="transmembrane region" description="Helical" evidence="3">
    <location>
        <begin position="137"/>
        <end position="157"/>
    </location>
</feature>
<gene>
    <name evidence="5" type="ORF">CHYS00102_LOCUS11077</name>
</gene>
<feature type="signal peptide" evidence="4">
    <location>
        <begin position="1"/>
        <end position="20"/>
    </location>
</feature>
<proteinExistence type="predicted"/>
<evidence type="ECO:0000256" key="2">
    <source>
        <dbReference type="ARBA" id="ARBA00022640"/>
    </source>
</evidence>
<dbReference type="InterPro" id="IPR009631">
    <property type="entry name" value="CGLD27-like"/>
</dbReference>
<keyword evidence="2" id="KW-0934">Plastid</keyword>
<name>A0A7S1FRR7_9STRA</name>
<feature type="transmembrane region" description="Helical" evidence="3">
    <location>
        <begin position="169"/>
        <end position="191"/>
    </location>
</feature>
<dbReference type="Pfam" id="PF06799">
    <property type="entry name" value="CGLD27-like"/>
    <property type="match status" value="1"/>
</dbReference>
<keyword evidence="3" id="KW-0472">Membrane</keyword>
<keyword evidence="3" id="KW-1133">Transmembrane helix</keyword>
<dbReference type="PANTHER" id="PTHR34214:SF3">
    <property type="entry name" value="PROTEIN CONSERVED IN THE GREEN LINEAGE AND DIATOMS 27, CHLOROPLASTIC"/>
    <property type="match status" value="1"/>
</dbReference>
<feature type="chain" id="PRO_5030916907" evidence="4">
    <location>
        <begin position="21"/>
        <end position="319"/>
    </location>
</feature>
<accession>A0A7S1FRR7</accession>
<evidence type="ECO:0000256" key="3">
    <source>
        <dbReference type="SAM" id="Phobius"/>
    </source>
</evidence>
<comment type="subcellular location">
    <subcellularLocation>
        <location evidence="1">Plastid</location>
    </subcellularLocation>
</comment>
<dbReference type="PANTHER" id="PTHR34214">
    <property type="match status" value="1"/>
</dbReference>
<organism evidence="5">
    <name type="scientific">Corethron hystrix</name>
    <dbReference type="NCBI Taxonomy" id="216773"/>
    <lineage>
        <taxon>Eukaryota</taxon>
        <taxon>Sar</taxon>
        <taxon>Stramenopiles</taxon>
        <taxon>Ochrophyta</taxon>
        <taxon>Bacillariophyta</taxon>
        <taxon>Coscinodiscophyceae</taxon>
        <taxon>Corethrophycidae</taxon>
        <taxon>Corethrales</taxon>
        <taxon>Corethraceae</taxon>
        <taxon>Corethron</taxon>
    </lineage>
</organism>
<evidence type="ECO:0000313" key="5">
    <source>
        <dbReference type="EMBL" id="CAD8883881.1"/>
    </source>
</evidence>
<keyword evidence="4" id="KW-0732">Signal</keyword>
<sequence length="319" mass="35291">MIMPFSYSLLLSISSGRTFALLSQPSPPGPPLASYRRSPLGKHHSRHVACLTKRTPLRPSQPSQVLFYGSDFEDDDDLSDFFAFSDATGGGAGPEDQSPVNEYLYLVQQPLFGWVVASPDDGYDVVDQGESRNRKKLLTRLTITYAAVLFIVCYPISMATYTEEGYGLQTFAAANVGAATLVFMLLFRIYAGWNYIEQRLTARVVEFEETGWYDGDVRRKSESERARDNMLYNDKIAPVMGAVKSSMLAITIFWGMSCAGYKISNDIKPLFNEYDAGMLKTLEANDKMAGVAASKSGGRPTYCNSRYYRAIANGGQGCD</sequence>
<reference evidence="5" key="1">
    <citation type="submission" date="2021-01" db="EMBL/GenBank/DDBJ databases">
        <authorList>
            <person name="Corre E."/>
            <person name="Pelletier E."/>
            <person name="Niang G."/>
            <person name="Scheremetjew M."/>
            <person name="Finn R."/>
            <person name="Kale V."/>
            <person name="Holt S."/>
            <person name="Cochrane G."/>
            <person name="Meng A."/>
            <person name="Brown T."/>
            <person name="Cohen L."/>
        </authorList>
    </citation>
    <scope>NUCLEOTIDE SEQUENCE</scope>
    <source>
        <strain evidence="5">308</strain>
    </source>
</reference>